<proteinExistence type="predicted"/>
<dbReference type="Proteomes" id="UP000230956">
    <property type="component" value="Unassembled WGS sequence"/>
</dbReference>
<dbReference type="RefSeq" id="WP_286977630.1">
    <property type="nucleotide sequence ID" value="NZ_PEXG01000203.1"/>
</dbReference>
<dbReference type="EMBL" id="PFNG01000266">
    <property type="protein sequence ID" value="PIZ34817.1"/>
    <property type="molecule type" value="Genomic_DNA"/>
</dbReference>
<name>A0A2M7T4W8_9ACTN</name>
<evidence type="ECO:0000313" key="3">
    <source>
        <dbReference type="Proteomes" id="UP000230956"/>
    </source>
</evidence>
<organism evidence="2 3">
    <name type="scientific">Candidatus Aquicultor secundus</name>
    <dbReference type="NCBI Taxonomy" id="1973895"/>
    <lineage>
        <taxon>Bacteria</taxon>
        <taxon>Bacillati</taxon>
        <taxon>Actinomycetota</taxon>
        <taxon>Candidatus Aquicultoria</taxon>
        <taxon>Candidatus Aquicultorales</taxon>
        <taxon>Candidatus Aquicultoraceae</taxon>
        <taxon>Candidatus Aquicultor</taxon>
    </lineage>
</organism>
<evidence type="ECO:0000256" key="1">
    <source>
        <dbReference type="SAM" id="Phobius"/>
    </source>
</evidence>
<feature type="transmembrane region" description="Helical" evidence="1">
    <location>
        <begin position="67"/>
        <end position="89"/>
    </location>
</feature>
<feature type="transmembrane region" description="Helical" evidence="1">
    <location>
        <begin position="41"/>
        <end position="61"/>
    </location>
</feature>
<feature type="transmembrane region" description="Helical" evidence="1">
    <location>
        <begin position="16"/>
        <end position="34"/>
    </location>
</feature>
<keyword evidence="1" id="KW-0812">Transmembrane</keyword>
<dbReference type="AlphaFoldDB" id="A0A2M7T4W8"/>
<keyword evidence="1" id="KW-1133">Transmembrane helix</keyword>
<accession>A0A2M7T4W8</accession>
<comment type="caution">
    <text evidence="2">The sequence shown here is derived from an EMBL/GenBank/DDBJ whole genome shotgun (WGS) entry which is preliminary data.</text>
</comment>
<protein>
    <submittedName>
        <fullName evidence="2">Uncharacterized protein</fullName>
    </submittedName>
</protein>
<reference evidence="3" key="1">
    <citation type="submission" date="2017-09" db="EMBL/GenBank/DDBJ databases">
        <title>Depth-based differentiation of microbial function through sediment-hosted aquifers and enrichment of novel symbionts in the deep terrestrial subsurface.</title>
        <authorList>
            <person name="Probst A.J."/>
            <person name="Ladd B."/>
            <person name="Jarett J.K."/>
            <person name="Geller-Mcgrath D.E."/>
            <person name="Sieber C.M.K."/>
            <person name="Emerson J.B."/>
            <person name="Anantharaman K."/>
            <person name="Thomas B.C."/>
            <person name="Malmstrom R."/>
            <person name="Stieglmeier M."/>
            <person name="Klingl A."/>
            <person name="Woyke T."/>
            <person name="Ryan C.M."/>
            <person name="Banfield J.F."/>
        </authorList>
    </citation>
    <scope>NUCLEOTIDE SEQUENCE [LARGE SCALE GENOMIC DNA]</scope>
</reference>
<gene>
    <name evidence="2" type="ORF">COY37_11385</name>
</gene>
<keyword evidence="1" id="KW-0472">Membrane</keyword>
<evidence type="ECO:0000313" key="2">
    <source>
        <dbReference type="EMBL" id="PIZ34817.1"/>
    </source>
</evidence>
<sequence length="96" mass="10570">MVANQLDLHSLTPNDSVIAIFCVAIALLAVMGVRHFKDNHYFKYFAVSFSFFFISTAASILKSLDPGPLGLVENITLIFSALPVVLAALRFRRAEP</sequence>